<dbReference type="STRING" id="1612308.SAMN05444581_109112"/>
<protein>
    <submittedName>
        <fullName evidence="1">40-residue YVTN family beta-propeller repeat-containing protein</fullName>
    </submittedName>
</protein>
<organism evidence="1 2">
    <name type="scientific">Methylocapsa palsarum</name>
    <dbReference type="NCBI Taxonomy" id="1612308"/>
    <lineage>
        <taxon>Bacteria</taxon>
        <taxon>Pseudomonadati</taxon>
        <taxon>Pseudomonadota</taxon>
        <taxon>Alphaproteobacteria</taxon>
        <taxon>Hyphomicrobiales</taxon>
        <taxon>Beijerinckiaceae</taxon>
        <taxon>Methylocapsa</taxon>
    </lineage>
</organism>
<dbReference type="AlphaFoldDB" id="A0A1I4A755"/>
<dbReference type="EMBL" id="FOSN01000009">
    <property type="protein sequence ID" value="SFK51947.1"/>
    <property type="molecule type" value="Genomic_DNA"/>
</dbReference>
<dbReference type="SUPFAM" id="SSF51004">
    <property type="entry name" value="C-terminal (heme d1) domain of cytochrome cd1-nitrite reductase"/>
    <property type="match status" value="1"/>
</dbReference>
<dbReference type="Gene3D" id="2.130.10.10">
    <property type="entry name" value="YVTN repeat-like/Quinoprotein amine dehydrogenase"/>
    <property type="match status" value="2"/>
</dbReference>
<gene>
    <name evidence="1" type="ORF">SAMN05444581_109112</name>
</gene>
<evidence type="ECO:0000313" key="2">
    <source>
        <dbReference type="Proteomes" id="UP000198755"/>
    </source>
</evidence>
<name>A0A1I4A755_9HYPH</name>
<evidence type="ECO:0000313" key="1">
    <source>
        <dbReference type="EMBL" id="SFK51947.1"/>
    </source>
</evidence>
<dbReference type="Proteomes" id="UP000198755">
    <property type="component" value="Unassembled WGS sequence"/>
</dbReference>
<reference evidence="1 2" key="1">
    <citation type="submission" date="2016-10" db="EMBL/GenBank/DDBJ databases">
        <authorList>
            <person name="de Groot N.N."/>
        </authorList>
    </citation>
    <scope>NUCLEOTIDE SEQUENCE [LARGE SCALE GENOMIC DNA]</scope>
    <source>
        <strain evidence="1 2">NE2</strain>
    </source>
</reference>
<dbReference type="InterPro" id="IPR051200">
    <property type="entry name" value="Host-pathogen_enzymatic-act"/>
</dbReference>
<proteinExistence type="predicted"/>
<dbReference type="PANTHER" id="PTHR47197:SF3">
    <property type="entry name" value="DIHYDRO-HEME D1 DEHYDROGENASE"/>
    <property type="match status" value="1"/>
</dbReference>
<sequence length="536" mass="55666">MNEIHRRETAHRANLSGPLRSTLSALFIIASAVVATPGAALAWTGQPLAYVANSGGNTVSVIDTGDNFVVKSIPVGKNPNSVAVSSDGRRVYVSNSGDNTVSVIDASEQTNKVIAKISVASACPLAVAPDGKHVYVVGRGSFCNSPPFDSGPATSQTGEVFVIDTAALSVTATVTIPPVCAGEENVNFSPYSIAVSTDGKTLYTPGYFQIEETFFMQFFVQGAVAVIDPVTHAATMKGITPQLGELDAFPASGAPVAVTADGQHIYVGFTIFNGGITADVYDILSGAIVCDFICGWPEALAVSPDGKTMYISGIGGGFYVTSVFDIATRTVTATIAPNFGSLALTPDGTKLYGANANAVSVINTASNSIVGNPIPAGPGAAAIAIVAPPQSDPPFKTFRVSELDIKLSSGWRADTLELRSEFSLTSADRKGFHPELETVKLQAGPFVGVIPAKSFVRGADGFYTYDGPVEGAVNTLRINAKIRPTGTLRYAFDAAAGGLEMPGITNPVQVSLEIGDYAGLAKHRAHIERISHQAAN</sequence>
<dbReference type="OrthoDB" id="145213at2"/>
<accession>A0A1I4A755</accession>
<dbReference type="PANTHER" id="PTHR47197">
    <property type="entry name" value="PROTEIN NIRF"/>
    <property type="match status" value="1"/>
</dbReference>
<dbReference type="InterPro" id="IPR011048">
    <property type="entry name" value="Haem_d1_sf"/>
</dbReference>
<dbReference type="InterPro" id="IPR015943">
    <property type="entry name" value="WD40/YVTN_repeat-like_dom_sf"/>
</dbReference>
<dbReference type="NCBIfam" id="TIGR02276">
    <property type="entry name" value="beta_rpt_yvtn"/>
    <property type="match status" value="2"/>
</dbReference>
<keyword evidence="2" id="KW-1185">Reference proteome</keyword>
<dbReference type="InterPro" id="IPR011964">
    <property type="entry name" value="YVTN_b-propeller_repeat"/>
</dbReference>
<dbReference type="RefSeq" id="WP_091682496.1">
    <property type="nucleotide sequence ID" value="NZ_FOSN01000009.1"/>
</dbReference>